<keyword evidence="2" id="KW-0812">Transmembrane</keyword>
<feature type="transmembrane region" description="Helical" evidence="2">
    <location>
        <begin position="134"/>
        <end position="153"/>
    </location>
</feature>
<keyword evidence="2" id="KW-1133">Transmembrane helix</keyword>
<feature type="compositionally biased region" description="Basic residues" evidence="1">
    <location>
        <begin position="228"/>
        <end position="239"/>
    </location>
</feature>
<evidence type="ECO:0000313" key="4">
    <source>
        <dbReference type="Proteomes" id="UP000245207"/>
    </source>
</evidence>
<sequence length="636" mass="71712">MEPDRSTEHVVISVREDELDEAKAAPADPQYNLYFLIVFTMAGTFTILLNLLPIRLRENRSLFNEHGGLFTMMIIASISVTVLASAILILANYFFQTWMKNIYYTVLKTVGCFSAPLVPFSLGLVLFVPHNLSWIVYSIISVIFVLILVVYYVSWNLILACLIGAKARVNCDNNPGSCSVNAVHDASAFGFIAVNFGRVNDTGCARDESGVDMKESRKRRNNTLDMNKKKRSRTIKHTPKIYDNSKPNKVLNSQSPNSSNPAPKTPKTPKTVAPNRVQKKSQNSKHNNSTSYGFQSCKHSLDFDVGNSGEIATFKRNLPRSCRFQKRSLEASQNVLGDISETSNEEQAEENGKATALGEQEAAQYDTSGAQDEECEGLDINKKKRPRMRKHKPKIYDDSKANKVSKFQTSNSSTRTPVTPTTLKTTATPKPQNLVGKFDNSGKIATLKRNLPRRNCRYQKKSLETPQNLLGDISKTHNEGLAEENGQKYFHVYERHSNISSNAISLFIPAFELYQRRIKVNGRKDIHVYRRRSKSKKKENFLDRIYKEHGSLDLEWLRNVPPNKANFFGIDLKSVECVRLLTLHHLAFPVFCSKKKPNCKGCPMKAECLHYASAFPSSAIHKSPEDDFTGFHSKAH</sequence>
<feature type="transmembrane region" description="Helical" evidence="2">
    <location>
        <begin position="73"/>
        <end position="95"/>
    </location>
</feature>
<comment type="caution">
    <text evidence="3">The sequence shown here is derived from an EMBL/GenBank/DDBJ whole genome shotgun (WGS) entry which is preliminary data.</text>
</comment>
<dbReference type="PANTHER" id="PTHR46213:SF13">
    <property type="entry name" value="DEMETER-LIKE PROTEIN 2-RELATED"/>
    <property type="match status" value="1"/>
</dbReference>
<evidence type="ECO:0000256" key="2">
    <source>
        <dbReference type="SAM" id="Phobius"/>
    </source>
</evidence>
<gene>
    <name evidence="3" type="ORF">CTI12_AA213420</name>
</gene>
<keyword evidence="4" id="KW-1185">Reference proteome</keyword>
<organism evidence="3 4">
    <name type="scientific">Artemisia annua</name>
    <name type="common">Sweet wormwood</name>
    <dbReference type="NCBI Taxonomy" id="35608"/>
    <lineage>
        <taxon>Eukaryota</taxon>
        <taxon>Viridiplantae</taxon>
        <taxon>Streptophyta</taxon>
        <taxon>Embryophyta</taxon>
        <taxon>Tracheophyta</taxon>
        <taxon>Spermatophyta</taxon>
        <taxon>Magnoliopsida</taxon>
        <taxon>eudicotyledons</taxon>
        <taxon>Gunneridae</taxon>
        <taxon>Pentapetalae</taxon>
        <taxon>asterids</taxon>
        <taxon>campanulids</taxon>
        <taxon>Asterales</taxon>
        <taxon>Asteraceae</taxon>
        <taxon>Asteroideae</taxon>
        <taxon>Anthemideae</taxon>
        <taxon>Artemisiinae</taxon>
        <taxon>Artemisia</taxon>
    </lineage>
</organism>
<dbReference type="AlphaFoldDB" id="A0A2U1NYJ0"/>
<dbReference type="OrthoDB" id="5607at2759"/>
<reference evidence="3 4" key="1">
    <citation type="journal article" date="2018" name="Mol. Plant">
        <title>The genome of Artemisia annua provides insight into the evolution of Asteraceae family and artemisinin biosynthesis.</title>
        <authorList>
            <person name="Shen Q."/>
            <person name="Zhang L."/>
            <person name="Liao Z."/>
            <person name="Wang S."/>
            <person name="Yan T."/>
            <person name="Shi P."/>
            <person name="Liu M."/>
            <person name="Fu X."/>
            <person name="Pan Q."/>
            <person name="Wang Y."/>
            <person name="Lv Z."/>
            <person name="Lu X."/>
            <person name="Zhang F."/>
            <person name="Jiang W."/>
            <person name="Ma Y."/>
            <person name="Chen M."/>
            <person name="Hao X."/>
            <person name="Li L."/>
            <person name="Tang Y."/>
            <person name="Lv G."/>
            <person name="Zhou Y."/>
            <person name="Sun X."/>
            <person name="Brodelius P.E."/>
            <person name="Rose J.K.C."/>
            <person name="Tang K."/>
        </authorList>
    </citation>
    <scope>NUCLEOTIDE SEQUENCE [LARGE SCALE GENOMIC DNA]</scope>
    <source>
        <strain evidence="4">cv. Huhao1</strain>
        <tissue evidence="3">Leaf</tissue>
    </source>
</reference>
<protein>
    <submittedName>
        <fullName evidence="3">Transcriptional activator DEMETER</fullName>
    </submittedName>
</protein>
<accession>A0A2U1NYJ0</accession>
<feature type="compositionally biased region" description="Low complexity" evidence="1">
    <location>
        <begin position="252"/>
        <end position="262"/>
    </location>
</feature>
<dbReference type="InterPro" id="IPR023170">
    <property type="entry name" value="HhH_base_excis_C"/>
</dbReference>
<dbReference type="Gene3D" id="1.10.1670.10">
    <property type="entry name" value="Helix-hairpin-Helix base-excision DNA repair enzymes (C-terminal)"/>
    <property type="match status" value="1"/>
</dbReference>
<feature type="region of interest" description="Disordered" evidence="1">
    <location>
        <begin position="207"/>
        <end position="293"/>
    </location>
</feature>
<dbReference type="Proteomes" id="UP000245207">
    <property type="component" value="Unassembled WGS sequence"/>
</dbReference>
<feature type="region of interest" description="Disordered" evidence="1">
    <location>
        <begin position="337"/>
        <end position="357"/>
    </location>
</feature>
<evidence type="ECO:0000256" key="1">
    <source>
        <dbReference type="SAM" id="MobiDB-lite"/>
    </source>
</evidence>
<dbReference type="EMBL" id="PKPP01001965">
    <property type="protein sequence ID" value="PWA78582.1"/>
    <property type="molecule type" value="Genomic_DNA"/>
</dbReference>
<feature type="region of interest" description="Disordered" evidence="1">
    <location>
        <begin position="403"/>
        <end position="429"/>
    </location>
</feature>
<evidence type="ECO:0000313" key="3">
    <source>
        <dbReference type="EMBL" id="PWA78582.1"/>
    </source>
</evidence>
<feature type="compositionally biased region" description="Polar residues" evidence="1">
    <location>
        <begin position="284"/>
        <end position="293"/>
    </location>
</feature>
<name>A0A2U1NYJ0_ARTAN</name>
<dbReference type="PANTHER" id="PTHR46213">
    <property type="entry name" value="TRANSCRIPTIONAL ACTIVATOR DEMETER"/>
    <property type="match status" value="1"/>
</dbReference>
<dbReference type="InterPro" id="IPR044811">
    <property type="entry name" value="DME/ROS1"/>
</dbReference>
<feature type="compositionally biased region" description="Low complexity" evidence="1">
    <location>
        <begin position="409"/>
        <end position="429"/>
    </location>
</feature>
<dbReference type="GO" id="GO:0035514">
    <property type="term" value="F:DNA demethylase activity"/>
    <property type="evidence" value="ECO:0007669"/>
    <property type="project" value="InterPro"/>
</dbReference>
<feature type="transmembrane region" description="Helical" evidence="2">
    <location>
        <begin position="33"/>
        <end position="52"/>
    </location>
</feature>
<keyword evidence="2" id="KW-0472">Membrane</keyword>
<feature type="transmembrane region" description="Helical" evidence="2">
    <location>
        <begin position="101"/>
        <end position="127"/>
    </location>
</feature>
<dbReference type="GO" id="GO:0019104">
    <property type="term" value="F:DNA N-glycosylase activity"/>
    <property type="evidence" value="ECO:0007669"/>
    <property type="project" value="InterPro"/>
</dbReference>
<dbReference type="GO" id="GO:0141166">
    <property type="term" value="P:chromosomal 5-methylcytosine DNA demethylation pathway"/>
    <property type="evidence" value="ECO:0007669"/>
    <property type="project" value="InterPro"/>
</dbReference>
<proteinExistence type="predicted"/>